<sequence>MSKLHLLNVFLTERLTAAAVEIFVVVEKTVSEYQEEISRSKEEIDRLRMLLDVVTQPKIHLHKADPQQLILPVPEEEVPPEQQHCEQEWWCTSLGQEDPEPKQIKEEQEEFGTGQEEEQLQVLESDIKEFINNPSFVKSDCDQDPPQPSHLCQTQTVENRERDHMTTHTGEKQYQCSECGKCFSQKICLEEHMVTHKREKPHQCEDCGKFFSLKHNLTVHMRIHTGEKPYQCKECGKCFGYTKSLAKHMRSHTGERPYQCCYCGKCFTQKFSLKEHISIHTGEKPYKCPMCVKCFRAARFLKQHQQIHREQPYC</sequence>
<feature type="domain" description="C2H2-type" evidence="10">
    <location>
        <begin position="230"/>
        <end position="257"/>
    </location>
</feature>
<dbReference type="SUPFAM" id="SSF57667">
    <property type="entry name" value="beta-beta-alpha zinc fingers"/>
    <property type="match status" value="3"/>
</dbReference>
<feature type="domain" description="C2H2-type" evidence="10">
    <location>
        <begin position="286"/>
        <end position="313"/>
    </location>
</feature>
<dbReference type="AlphaFoldDB" id="A0A4W5QRA8"/>
<evidence type="ECO:0000259" key="10">
    <source>
        <dbReference type="PROSITE" id="PS50157"/>
    </source>
</evidence>
<evidence type="ECO:0000256" key="5">
    <source>
        <dbReference type="ARBA" id="ARBA00022771"/>
    </source>
</evidence>
<dbReference type="InterPro" id="IPR013087">
    <property type="entry name" value="Znf_C2H2_type"/>
</dbReference>
<dbReference type="InterPro" id="IPR050717">
    <property type="entry name" value="C2H2-ZF_Transcription_Reg"/>
</dbReference>
<dbReference type="STRING" id="62062.ENSHHUP00000076268"/>
<dbReference type="GO" id="GO:0000981">
    <property type="term" value="F:DNA-binding transcription factor activity, RNA polymerase II-specific"/>
    <property type="evidence" value="ECO:0007669"/>
    <property type="project" value="TreeGrafter"/>
</dbReference>
<keyword evidence="7" id="KW-0539">Nucleus</keyword>
<feature type="domain" description="C2H2-type" evidence="10">
    <location>
        <begin position="174"/>
        <end position="201"/>
    </location>
</feature>
<keyword evidence="6" id="KW-0862">Zinc</keyword>
<feature type="chain" id="PRO_5021349394" description="C2H2-type domain-containing protein" evidence="9">
    <location>
        <begin position="20"/>
        <end position="314"/>
    </location>
</feature>
<comment type="subcellular location">
    <subcellularLocation>
        <location evidence="1">Nucleus</location>
    </subcellularLocation>
</comment>
<feature type="domain" description="C2H2-type" evidence="10">
    <location>
        <begin position="258"/>
        <end position="285"/>
    </location>
</feature>
<dbReference type="FunFam" id="3.30.160.60:FF:001158">
    <property type="entry name" value="zinc finger protein 22"/>
    <property type="match status" value="1"/>
</dbReference>
<reference evidence="11" key="3">
    <citation type="submission" date="2025-09" db="UniProtKB">
        <authorList>
            <consortium name="Ensembl"/>
        </authorList>
    </citation>
    <scope>IDENTIFICATION</scope>
</reference>
<name>A0A4W5QRA8_9TELE</name>
<dbReference type="FunFam" id="3.30.160.60:FF:000710">
    <property type="entry name" value="Zinc finger protein 768"/>
    <property type="match status" value="1"/>
</dbReference>
<dbReference type="FunFam" id="3.30.160.60:FF:000478">
    <property type="entry name" value="Zinc finger protein 133"/>
    <property type="match status" value="1"/>
</dbReference>
<evidence type="ECO:0000313" key="11">
    <source>
        <dbReference type="Ensembl" id="ENSHHUP00000076268.1"/>
    </source>
</evidence>
<dbReference type="Pfam" id="PF00096">
    <property type="entry name" value="zf-C2H2"/>
    <property type="match status" value="5"/>
</dbReference>
<proteinExistence type="inferred from homology"/>
<feature type="signal peptide" evidence="9">
    <location>
        <begin position="1"/>
        <end position="19"/>
    </location>
</feature>
<dbReference type="Proteomes" id="UP000314982">
    <property type="component" value="Unassembled WGS sequence"/>
</dbReference>
<dbReference type="GO" id="GO:0005634">
    <property type="term" value="C:nucleus"/>
    <property type="evidence" value="ECO:0007669"/>
    <property type="project" value="UniProtKB-SubCell"/>
</dbReference>
<evidence type="ECO:0000313" key="12">
    <source>
        <dbReference type="Proteomes" id="UP000314982"/>
    </source>
</evidence>
<evidence type="ECO:0000256" key="1">
    <source>
        <dbReference type="ARBA" id="ARBA00004123"/>
    </source>
</evidence>
<keyword evidence="3" id="KW-0479">Metal-binding</keyword>
<dbReference type="PANTHER" id="PTHR14196">
    <property type="entry name" value="ODD-SKIPPED - RELATED"/>
    <property type="match status" value="1"/>
</dbReference>
<evidence type="ECO:0000256" key="3">
    <source>
        <dbReference type="ARBA" id="ARBA00022723"/>
    </source>
</evidence>
<dbReference type="InterPro" id="IPR036236">
    <property type="entry name" value="Znf_C2H2_sf"/>
</dbReference>
<dbReference type="PROSITE" id="PS00028">
    <property type="entry name" value="ZINC_FINGER_C2H2_1"/>
    <property type="match status" value="5"/>
</dbReference>
<dbReference type="PANTHER" id="PTHR14196:SF12">
    <property type="entry name" value="ZINC FINGER PROTEIN 208-LIKE"/>
    <property type="match status" value="1"/>
</dbReference>
<keyword evidence="4" id="KW-0677">Repeat</keyword>
<organism evidence="11 12">
    <name type="scientific">Hucho hucho</name>
    <name type="common">huchen</name>
    <dbReference type="NCBI Taxonomy" id="62062"/>
    <lineage>
        <taxon>Eukaryota</taxon>
        <taxon>Metazoa</taxon>
        <taxon>Chordata</taxon>
        <taxon>Craniata</taxon>
        <taxon>Vertebrata</taxon>
        <taxon>Euteleostomi</taxon>
        <taxon>Actinopterygii</taxon>
        <taxon>Neopterygii</taxon>
        <taxon>Teleostei</taxon>
        <taxon>Protacanthopterygii</taxon>
        <taxon>Salmoniformes</taxon>
        <taxon>Salmonidae</taxon>
        <taxon>Salmoninae</taxon>
        <taxon>Hucho</taxon>
    </lineage>
</organism>
<dbReference type="GeneTree" id="ENSGT01150000286958"/>
<dbReference type="PROSITE" id="PS50157">
    <property type="entry name" value="ZINC_FINGER_C2H2_2"/>
    <property type="match status" value="5"/>
</dbReference>
<keyword evidence="5 8" id="KW-0863">Zinc-finger</keyword>
<evidence type="ECO:0000256" key="9">
    <source>
        <dbReference type="SAM" id="SignalP"/>
    </source>
</evidence>
<dbReference type="SMART" id="SM00355">
    <property type="entry name" value="ZnF_C2H2"/>
    <property type="match status" value="5"/>
</dbReference>
<dbReference type="GO" id="GO:0000977">
    <property type="term" value="F:RNA polymerase II transcription regulatory region sequence-specific DNA binding"/>
    <property type="evidence" value="ECO:0007669"/>
    <property type="project" value="TreeGrafter"/>
</dbReference>
<keyword evidence="12" id="KW-1185">Reference proteome</keyword>
<protein>
    <recommendedName>
        <fullName evidence="10">C2H2-type domain-containing protein</fullName>
    </recommendedName>
</protein>
<accession>A0A4W5QRA8</accession>
<dbReference type="GO" id="GO:0008270">
    <property type="term" value="F:zinc ion binding"/>
    <property type="evidence" value="ECO:0007669"/>
    <property type="project" value="UniProtKB-KW"/>
</dbReference>
<dbReference type="FunFam" id="3.30.160.60:FF:000358">
    <property type="entry name" value="zinc finger protein 24"/>
    <property type="match status" value="1"/>
</dbReference>
<reference evidence="11" key="2">
    <citation type="submission" date="2025-08" db="UniProtKB">
        <authorList>
            <consortium name="Ensembl"/>
        </authorList>
    </citation>
    <scope>IDENTIFICATION</scope>
</reference>
<reference evidence="12" key="1">
    <citation type="submission" date="2018-06" db="EMBL/GenBank/DDBJ databases">
        <title>Genome assembly of Danube salmon.</title>
        <authorList>
            <person name="Macqueen D.J."/>
            <person name="Gundappa M.K."/>
        </authorList>
    </citation>
    <scope>NUCLEOTIDE SEQUENCE [LARGE SCALE GENOMIC DNA]</scope>
</reference>
<dbReference type="FunFam" id="3.30.160.60:FF:002343">
    <property type="entry name" value="Zinc finger protein 33A"/>
    <property type="match status" value="1"/>
</dbReference>
<evidence type="ECO:0000256" key="2">
    <source>
        <dbReference type="ARBA" id="ARBA00006991"/>
    </source>
</evidence>
<feature type="domain" description="C2H2-type" evidence="10">
    <location>
        <begin position="202"/>
        <end position="229"/>
    </location>
</feature>
<dbReference type="Gene3D" id="3.30.160.60">
    <property type="entry name" value="Classic Zinc Finger"/>
    <property type="match status" value="5"/>
</dbReference>
<comment type="similarity">
    <text evidence="2">Belongs to the krueppel C2H2-type zinc-finger protein family.</text>
</comment>
<evidence type="ECO:0000256" key="6">
    <source>
        <dbReference type="ARBA" id="ARBA00022833"/>
    </source>
</evidence>
<dbReference type="Ensembl" id="ENSHHUT00000078762.1">
    <property type="protein sequence ID" value="ENSHHUP00000076268.1"/>
    <property type="gene ID" value="ENSHHUG00000044649.1"/>
</dbReference>
<evidence type="ECO:0000256" key="8">
    <source>
        <dbReference type="PROSITE-ProRule" id="PRU00042"/>
    </source>
</evidence>
<keyword evidence="9" id="KW-0732">Signal</keyword>
<evidence type="ECO:0000256" key="4">
    <source>
        <dbReference type="ARBA" id="ARBA00022737"/>
    </source>
</evidence>
<evidence type="ECO:0000256" key="7">
    <source>
        <dbReference type="ARBA" id="ARBA00023242"/>
    </source>
</evidence>